<name>A0A4Y3TXT2_9PROT</name>
<reference evidence="2 3" key="1">
    <citation type="submission" date="2019-06" db="EMBL/GenBank/DDBJ databases">
        <title>Whole genome shotgun sequence of Acetobacter peroxydans NBRC 13755.</title>
        <authorList>
            <person name="Hosoyama A."/>
            <person name="Uohara A."/>
            <person name="Ohji S."/>
            <person name="Ichikawa N."/>
        </authorList>
    </citation>
    <scope>NUCLEOTIDE SEQUENCE [LARGE SCALE GENOMIC DNA]</scope>
    <source>
        <strain evidence="2 3">NBRC 13755</strain>
    </source>
</reference>
<keyword evidence="3" id="KW-1185">Reference proteome</keyword>
<feature type="transmembrane region" description="Helical" evidence="1">
    <location>
        <begin position="6"/>
        <end position="27"/>
    </location>
</feature>
<protein>
    <submittedName>
        <fullName evidence="2">Uncharacterized protein</fullName>
    </submittedName>
</protein>
<evidence type="ECO:0000313" key="2">
    <source>
        <dbReference type="EMBL" id="GEB86259.1"/>
    </source>
</evidence>
<keyword evidence="1" id="KW-0472">Membrane</keyword>
<evidence type="ECO:0000256" key="1">
    <source>
        <dbReference type="SAM" id="Phobius"/>
    </source>
</evidence>
<evidence type="ECO:0000313" key="3">
    <source>
        <dbReference type="Proteomes" id="UP000317730"/>
    </source>
</evidence>
<dbReference type="EMBL" id="BJMV01000011">
    <property type="protein sequence ID" value="GEB86259.1"/>
    <property type="molecule type" value="Genomic_DNA"/>
</dbReference>
<sequence>MDVFTQSLLFILLPAAIFTLVAGLSIGPVMTRLAKWRESLERN</sequence>
<keyword evidence="1" id="KW-0812">Transmembrane</keyword>
<accession>A0A4Y3TXT2</accession>
<dbReference type="Proteomes" id="UP000317730">
    <property type="component" value="Unassembled WGS sequence"/>
</dbReference>
<dbReference type="AlphaFoldDB" id="A0A4Y3TXT2"/>
<gene>
    <name evidence="2" type="ORF">APE01nite_20560</name>
</gene>
<dbReference type="RefSeq" id="WP_264798973.1">
    <property type="nucleotide sequence ID" value="NZ_BAPL01000002.1"/>
</dbReference>
<organism evidence="2 3">
    <name type="scientific">Acetobacter peroxydans</name>
    <dbReference type="NCBI Taxonomy" id="104098"/>
    <lineage>
        <taxon>Bacteria</taxon>
        <taxon>Pseudomonadati</taxon>
        <taxon>Pseudomonadota</taxon>
        <taxon>Alphaproteobacteria</taxon>
        <taxon>Acetobacterales</taxon>
        <taxon>Acetobacteraceae</taxon>
        <taxon>Acetobacter</taxon>
    </lineage>
</organism>
<proteinExistence type="predicted"/>
<comment type="caution">
    <text evidence="2">The sequence shown here is derived from an EMBL/GenBank/DDBJ whole genome shotgun (WGS) entry which is preliminary data.</text>
</comment>
<keyword evidence="1" id="KW-1133">Transmembrane helix</keyword>